<keyword evidence="6" id="KW-1185">Reference proteome</keyword>
<dbReference type="Gene3D" id="3.40.50.1820">
    <property type="entry name" value="alpha/beta hydrolase"/>
    <property type="match status" value="2"/>
</dbReference>
<dbReference type="GeneID" id="37011006"/>
<dbReference type="InterPro" id="IPR019819">
    <property type="entry name" value="Carboxylesterase_B_CS"/>
</dbReference>
<organism evidence="5 6">
    <name type="scientific">Pseudomicrostroma glucosiphilum</name>
    <dbReference type="NCBI Taxonomy" id="1684307"/>
    <lineage>
        <taxon>Eukaryota</taxon>
        <taxon>Fungi</taxon>
        <taxon>Dikarya</taxon>
        <taxon>Basidiomycota</taxon>
        <taxon>Ustilaginomycotina</taxon>
        <taxon>Exobasidiomycetes</taxon>
        <taxon>Microstromatales</taxon>
        <taxon>Microstromatales incertae sedis</taxon>
        <taxon>Pseudomicrostroma</taxon>
    </lineage>
</organism>
<evidence type="ECO:0000256" key="2">
    <source>
        <dbReference type="ARBA" id="ARBA00022801"/>
    </source>
</evidence>
<dbReference type="STRING" id="1684307.A0A316UD44"/>
<protein>
    <recommendedName>
        <fullName evidence="3">Carboxylic ester hydrolase</fullName>
        <ecNumber evidence="3">3.1.1.-</ecNumber>
    </recommendedName>
</protein>
<evidence type="ECO:0000313" key="5">
    <source>
        <dbReference type="EMBL" id="PWN22293.1"/>
    </source>
</evidence>
<dbReference type="InterPro" id="IPR029058">
    <property type="entry name" value="AB_hydrolase_fold"/>
</dbReference>
<feature type="chain" id="PRO_5016190872" description="Carboxylic ester hydrolase" evidence="3">
    <location>
        <begin position="30"/>
        <end position="688"/>
    </location>
</feature>
<reference evidence="5 6" key="1">
    <citation type="journal article" date="2018" name="Mol. Biol. Evol.">
        <title>Broad Genomic Sampling Reveals a Smut Pathogenic Ancestry of the Fungal Clade Ustilaginomycotina.</title>
        <authorList>
            <person name="Kijpornyongpan T."/>
            <person name="Mondo S.J."/>
            <person name="Barry K."/>
            <person name="Sandor L."/>
            <person name="Lee J."/>
            <person name="Lipzen A."/>
            <person name="Pangilinan J."/>
            <person name="LaButti K."/>
            <person name="Hainaut M."/>
            <person name="Henrissat B."/>
            <person name="Grigoriev I.V."/>
            <person name="Spatafora J.W."/>
            <person name="Aime M.C."/>
        </authorList>
    </citation>
    <scope>NUCLEOTIDE SEQUENCE [LARGE SCALE GENOMIC DNA]</scope>
    <source>
        <strain evidence="5 6">MCA 4718</strain>
    </source>
</reference>
<dbReference type="EMBL" id="KZ819323">
    <property type="protein sequence ID" value="PWN22293.1"/>
    <property type="molecule type" value="Genomic_DNA"/>
</dbReference>
<dbReference type="GO" id="GO:0016787">
    <property type="term" value="F:hydrolase activity"/>
    <property type="evidence" value="ECO:0007669"/>
    <property type="project" value="UniProtKB-KW"/>
</dbReference>
<dbReference type="InterPro" id="IPR019826">
    <property type="entry name" value="Carboxylesterase_B_AS"/>
</dbReference>
<dbReference type="PANTHER" id="PTHR11559">
    <property type="entry name" value="CARBOXYLESTERASE"/>
    <property type="match status" value="1"/>
</dbReference>
<feature type="signal peptide" evidence="3">
    <location>
        <begin position="1"/>
        <end position="29"/>
    </location>
</feature>
<sequence length="688" mass="73249">MHGNFKGCLLAACLALWLSLSLSSHGVLAKHSSSSASTPLATLSSGATLQGVTDEANYLSYWEGVRYAKAPVGDLRFAPPQMIDLATQNTPAPATSSSSGGHSENGAAHLLNPLHHFKLAAQLAQKAFHASHQKVGRSVQVIQKRWSEFSTPALRRANAATVVANVTGPICPQAGDIGDQSEDCLFINIYKPYNASSSTPLPVLLFVHGGGFQNGAGSFYDPTPIIKSGLRFGQPVIVATINYRLNIFGFSSSSDLATLAGLNPSGCTASATGCTTQNLPGEPVGINLGYQDIKMAVNWTNTNIAAFGGDPQQVTIWGQSAGSFGVSAQLLGHQGQALGGDAQQPTNPPRPLFRGAIMMSGAPSGPAIPEPAHQDDVWNVTLSDAGCGGDSYQTAQARLNCIRGADWTVLRTSANNRNDRSGDPGHYYLGNYPFLPTFDGGARRGGFLARPPSETLSAGAFASVPIMIGDVEDEGTIFAPRDLGNSSSLEDWFRGVYFADGTATMQNNVMDEVLNAYPDIPQEGSPFTPRTGGDTNRYFGHTNQFKRAAALYGDIRFQSNRRNLLWQGLATGNTPAAWTWLYSCPSYKESVSLGVAHSDDLNALYSVAGDQRHPSPFQSLMSRQWISFATNLDPAAEPGLPAWPQYDLDAVQMMSYGANGKTSIIADDYRASAMAVLNTTDVLEVTHR</sequence>
<dbReference type="InterPro" id="IPR050309">
    <property type="entry name" value="Type-B_Carboxylest/Lipase"/>
</dbReference>
<evidence type="ECO:0000256" key="3">
    <source>
        <dbReference type="RuleBase" id="RU361235"/>
    </source>
</evidence>
<dbReference type="PROSITE" id="PS00122">
    <property type="entry name" value="CARBOXYLESTERASE_B_1"/>
    <property type="match status" value="1"/>
</dbReference>
<dbReference type="SUPFAM" id="SSF53474">
    <property type="entry name" value="alpha/beta-Hydrolases"/>
    <property type="match status" value="2"/>
</dbReference>
<comment type="similarity">
    <text evidence="1 3">Belongs to the type-B carboxylesterase/lipase family.</text>
</comment>
<keyword evidence="2 3" id="KW-0378">Hydrolase</keyword>
<dbReference type="PROSITE" id="PS00941">
    <property type="entry name" value="CARBOXYLESTERASE_B_2"/>
    <property type="match status" value="1"/>
</dbReference>
<proteinExistence type="inferred from homology"/>
<accession>A0A316UD44</accession>
<dbReference type="RefSeq" id="XP_025349453.1">
    <property type="nucleotide sequence ID" value="XM_025489272.1"/>
</dbReference>
<dbReference type="AlphaFoldDB" id="A0A316UD44"/>
<evidence type="ECO:0000256" key="1">
    <source>
        <dbReference type="ARBA" id="ARBA00005964"/>
    </source>
</evidence>
<gene>
    <name evidence="5" type="ORF">BCV69DRAFT_139795</name>
</gene>
<keyword evidence="3" id="KW-0732">Signal</keyword>
<feature type="domain" description="Carboxylesterase type B" evidence="4">
    <location>
        <begin position="150"/>
        <end position="255"/>
    </location>
</feature>
<name>A0A316UD44_9BASI</name>
<dbReference type="EC" id="3.1.1.-" evidence="3"/>
<dbReference type="OrthoDB" id="408631at2759"/>
<feature type="domain" description="Carboxylesterase type B" evidence="4">
    <location>
        <begin position="287"/>
        <end position="661"/>
    </location>
</feature>
<dbReference type="Proteomes" id="UP000245942">
    <property type="component" value="Unassembled WGS sequence"/>
</dbReference>
<evidence type="ECO:0000313" key="6">
    <source>
        <dbReference type="Proteomes" id="UP000245942"/>
    </source>
</evidence>
<dbReference type="Pfam" id="PF00135">
    <property type="entry name" value="COesterase"/>
    <property type="match status" value="2"/>
</dbReference>
<dbReference type="InterPro" id="IPR002018">
    <property type="entry name" value="CarbesteraseB"/>
</dbReference>
<evidence type="ECO:0000259" key="4">
    <source>
        <dbReference type="Pfam" id="PF00135"/>
    </source>
</evidence>